<dbReference type="FunFam" id="3.40.50.300:FF:000222">
    <property type="entry name" value="RAB32, member RAS oncogene family"/>
    <property type="match status" value="1"/>
</dbReference>
<dbReference type="InterPro" id="IPR027417">
    <property type="entry name" value="P-loop_NTPase"/>
</dbReference>
<dbReference type="GO" id="GO:0008333">
    <property type="term" value="P:endosome to lysosome transport"/>
    <property type="evidence" value="ECO:0007669"/>
    <property type="project" value="TreeGrafter"/>
</dbReference>
<evidence type="ECO:0000256" key="5">
    <source>
        <dbReference type="ARBA" id="ARBA00023289"/>
    </source>
</evidence>
<dbReference type="PROSITE" id="PS51419">
    <property type="entry name" value="RAB"/>
    <property type="match status" value="1"/>
</dbReference>
<evidence type="ECO:0000313" key="9">
    <source>
        <dbReference type="Proteomes" id="UP001044222"/>
    </source>
</evidence>
<dbReference type="GO" id="GO:0045335">
    <property type="term" value="C:phagocytic vesicle"/>
    <property type="evidence" value="ECO:0007669"/>
    <property type="project" value="TreeGrafter"/>
</dbReference>
<evidence type="ECO:0000256" key="1">
    <source>
        <dbReference type="ARBA" id="ARBA00006270"/>
    </source>
</evidence>
<dbReference type="InterPro" id="IPR030697">
    <property type="entry name" value="Rab29/Rab38/Rab32"/>
</dbReference>
<evidence type="ECO:0000313" key="8">
    <source>
        <dbReference type="EMBL" id="KAG5857260.1"/>
    </source>
</evidence>
<dbReference type="SUPFAM" id="SSF52540">
    <property type="entry name" value="P-loop containing nucleoside triphosphate hydrolases"/>
    <property type="match status" value="1"/>
</dbReference>
<dbReference type="AlphaFoldDB" id="A0A9D3N1R1"/>
<dbReference type="GO" id="GO:0005770">
    <property type="term" value="C:late endosome"/>
    <property type="evidence" value="ECO:0007669"/>
    <property type="project" value="TreeGrafter"/>
</dbReference>
<dbReference type="GO" id="GO:0005802">
    <property type="term" value="C:trans-Golgi network"/>
    <property type="evidence" value="ECO:0007669"/>
    <property type="project" value="UniProtKB-UniRule"/>
</dbReference>
<dbReference type="NCBIfam" id="TIGR00231">
    <property type="entry name" value="small_GTP"/>
    <property type="match status" value="1"/>
</dbReference>
<dbReference type="SMART" id="SM00174">
    <property type="entry name" value="RHO"/>
    <property type="match status" value="1"/>
</dbReference>
<keyword evidence="4 7" id="KW-0449">Lipoprotein</keyword>
<dbReference type="GO" id="GO:0016020">
    <property type="term" value="C:membrane"/>
    <property type="evidence" value="ECO:0007669"/>
    <property type="project" value="UniProtKB-SubCell"/>
</dbReference>
<name>A0A9D3N1R1_ANGAN</name>
<reference evidence="8" key="1">
    <citation type="submission" date="2021-01" db="EMBL/GenBank/DDBJ databases">
        <title>A chromosome-scale assembly of European eel, Anguilla anguilla.</title>
        <authorList>
            <person name="Henkel C."/>
            <person name="Jong-Raadsen S.A."/>
            <person name="Dufour S."/>
            <person name="Weltzien F.-A."/>
            <person name="Palstra A.P."/>
            <person name="Pelster B."/>
            <person name="Spaink H.P."/>
            <person name="Van Den Thillart G.E."/>
            <person name="Jansen H."/>
            <person name="Zahm M."/>
            <person name="Klopp C."/>
            <person name="Cedric C."/>
            <person name="Louis A."/>
            <person name="Berthelot C."/>
            <person name="Parey E."/>
            <person name="Roest Crollius H."/>
            <person name="Montfort J."/>
            <person name="Robinson-Rechavi M."/>
            <person name="Bucao C."/>
            <person name="Bouchez O."/>
            <person name="Gislard M."/>
            <person name="Lluch J."/>
            <person name="Milhes M."/>
            <person name="Lampietro C."/>
            <person name="Lopez Roques C."/>
            <person name="Donnadieu C."/>
            <person name="Braasch I."/>
            <person name="Desvignes T."/>
            <person name="Postlethwait J."/>
            <person name="Bobe J."/>
            <person name="Guiguen Y."/>
            <person name="Dirks R."/>
        </authorList>
    </citation>
    <scope>NUCLEOTIDE SEQUENCE</scope>
    <source>
        <strain evidence="8">Tag_6206</strain>
        <tissue evidence="8">Liver</tissue>
    </source>
</reference>
<dbReference type="InterPro" id="IPR005225">
    <property type="entry name" value="Small_GTP-bd"/>
</dbReference>
<dbReference type="GO" id="GO:0090385">
    <property type="term" value="P:phagosome-lysosome fusion"/>
    <property type="evidence" value="ECO:0007669"/>
    <property type="project" value="TreeGrafter"/>
</dbReference>
<protein>
    <recommendedName>
        <fullName evidence="7">Ras-related protein Rab</fullName>
    </recommendedName>
</protein>
<dbReference type="CDD" id="cd04107">
    <property type="entry name" value="Rab32_Rab38"/>
    <property type="match status" value="1"/>
</dbReference>
<dbReference type="PANTHER" id="PTHR47981:SF41">
    <property type="entry name" value="RAS-RELATED PROTEIN RAB-32 ISOFORM X1"/>
    <property type="match status" value="1"/>
</dbReference>
<evidence type="ECO:0000256" key="4">
    <source>
        <dbReference type="ARBA" id="ARBA00023288"/>
    </source>
</evidence>
<comment type="caution">
    <text evidence="8">The sequence shown here is derived from an EMBL/GenBank/DDBJ whole genome shotgun (WGS) entry which is preliminary data.</text>
</comment>
<evidence type="ECO:0000256" key="3">
    <source>
        <dbReference type="ARBA" id="ARBA00023134"/>
    </source>
</evidence>
<dbReference type="SMART" id="SM00176">
    <property type="entry name" value="RAN"/>
    <property type="match status" value="1"/>
</dbReference>
<dbReference type="SMART" id="SM00173">
    <property type="entry name" value="RAS"/>
    <property type="match status" value="1"/>
</dbReference>
<organism evidence="8 9">
    <name type="scientific">Anguilla anguilla</name>
    <name type="common">European freshwater eel</name>
    <name type="synonym">Muraena anguilla</name>
    <dbReference type="NCBI Taxonomy" id="7936"/>
    <lineage>
        <taxon>Eukaryota</taxon>
        <taxon>Metazoa</taxon>
        <taxon>Chordata</taxon>
        <taxon>Craniata</taxon>
        <taxon>Vertebrata</taxon>
        <taxon>Euteleostomi</taxon>
        <taxon>Actinopterygii</taxon>
        <taxon>Neopterygii</taxon>
        <taxon>Teleostei</taxon>
        <taxon>Anguilliformes</taxon>
        <taxon>Anguillidae</taxon>
        <taxon>Anguilla</taxon>
    </lineage>
</organism>
<evidence type="ECO:0000256" key="7">
    <source>
        <dbReference type="RuleBase" id="RU367128"/>
    </source>
</evidence>
<dbReference type="SMART" id="SM00175">
    <property type="entry name" value="RAB"/>
    <property type="match status" value="1"/>
</dbReference>
<dbReference type="GO" id="GO:0003924">
    <property type="term" value="F:GTPase activity"/>
    <property type="evidence" value="ECO:0007669"/>
    <property type="project" value="UniProtKB-UniRule"/>
</dbReference>
<keyword evidence="7" id="KW-0472">Membrane</keyword>
<dbReference type="InterPro" id="IPR001806">
    <property type="entry name" value="Small_GTPase"/>
</dbReference>
<keyword evidence="2 7" id="KW-0547">Nucleotide-binding</keyword>
<comment type="function">
    <text evidence="7">The small GTPases Rab are key regulators in vesicle trafficking.</text>
</comment>
<proteinExistence type="inferred from homology"/>
<evidence type="ECO:0000256" key="6">
    <source>
        <dbReference type="ARBA" id="ARBA00046278"/>
    </source>
</evidence>
<keyword evidence="5 7" id="KW-0636">Prenylation</keyword>
<dbReference type="PANTHER" id="PTHR47981">
    <property type="entry name" value="RAB FAMILY"/>
    <property type="match status" value="1"/>
</dbReference>
<dbReference type="Gene3D" id="3.40.50.300">
    <property type="entry name" value="P-loop containing nucleotide triphosphate hydrolases"/>
    <property type="match status" value="1"/>
</dbReference>
<dbReference type="GO" id="GO:0005525">
    <property type="term" value="F:GTP binding"/>
    <property type="evidence" value="ECO:0007669"/>
    <property type="project" value="UniProtKB-UniRule"/>
</dbReference>
<dbReference type="Proteomes" id="UP001044222">
    <property type="component" value="Unassembled WGS sequence"/>
</dbReference>
<sequence>MMAGECKEYLFKVLVIGENGVGKTCIIRRYAHQLFSENYRVTIGVDFSLKVINWDSSTSVRLQLWDIAGQERFGNMTRVYYKGAVGAFVVFDLTRAYTFEAVTKWKEDLDCKVKLPDGRPIPTVLLANKCDQKNKYTDFFLDNFCQEAGFLGWFNTSAKENINVEKAGQFLVERILENTREQPFEEGKNDRVKLDQAPMMAESGVQCC</sequence>
<keyword evidence="3 7" id="KW-0342">GTP-binding</keyword>
<comment type="subcellular location">
    <subcellularLocation>
        <location evidence="6">Endomembrane system</location>
        <topology evidence="6">Lipid-anchor</topology>
        <orientation evidence="6">Cytoplasmic side</orientation>
    </subcellularLocation>
    <subcellularLocation>
        <location evidence="7">Membrane</location>
        <topology evidence="7">Lipid-anchor</topology>
    </subcellularLocation>
</comment>
<gene>
    <name evidence="8" type="ORF">ANANG_G00017520</name>
</gene>
<dbReference type="PROSITE" id="PS51421">
    <property type="entry name" value="RAS"/>
    <property type="match status" value="1"/>
</dbReference>
<dbReference type="Pfam" id="PF00071">
    <property type="entry name" value="Ras"/>
    <property type="match status" value="1"/>
</dbReference>
<dbReference type="GO" id="GO:0005764">
    <property type="term" value="C:lysosome"/>
    <property type="evidence" value="ECO:0007669"/>
    <property type="project" value="TreeGrafter"/>
</dbReference>
<accession>A0A9D3N1R1</accession>
<dbReference type="EMBL" id="JAFIRN010000001">
    <property type="protein sequence ID" value="KAG5857260.1"/>
    <property type="molecule type" value="Genomic_DNA"/>
</dbReference>
<comment type="similarity">
    <text evidence="1 7">Belongs to the small GTPase superfamily. Rab family.</text>
</comment>
<dbReference type="PRINTS" id="PR00449">
    <property type="entry name" value="RASTRNSFRMNG"/>
</dbReference>
<keyword evidence="9" id="KW-1185">Reference proteome</keyword>
<evidence type="ECO:0000256" key="2">
    <source>
        <dbReference type="ARBA" id="ARBA00022741"/>
    </source>
</evidence>